<sequence>MNQKSKLFSKLCLLAGIVVLSSCQEEDVPLAEAQPQNLDAKMVELITKDGYETKDIYVKDGFYRVKGVDIVYDKDMAKNISEAESIEEQRWHGVQTYYSYTRDVRIYKDPSFPDYLYGGPLYYAARHWSNISPNINITITSSRSNADIVVSGYYDSGEYGWAVASLPTGNGNVGPWMWINTYQPHNQSYGDKVALMVHELGHTLGYRHTDQGGGYHIPGTPSSDRYSVMNSGVPNGLWQYNSAGWSYGDRAAINWAYGLY</sequence>
<organism evidence="1 2">
    <name type="scientific">Fulvivirga imtechensis AK7</name>
    <dbReference type="NCBI Taxonomy" id="1237149"/>
    <lineage>
        <taxon>Bacteria</taxon>
        <taxon>Pseudomonadati</taxon>
        <taxon>Bacteroidota</taxon>
        <taxon>Cytophagia</taxon>
        <taxon>Cytophagales</taxon>
        <taxon>Fulvivirgaceae</taxon>
        <taxon>Fulvivirga</taxon>
    </lineage>
</organism>
<proteinExistence type="predicted"/>
<evidence type="ECO:0000313" key="1">
    <source>
        <dbReference type="EMBL" id="ELR68642.1"/>
    </source>
</evidence>
<dbReference type="SUPFAM" id="SSF55486">
    <property type="entry name" value="Metalloproteases ('zincins'), catalytic domain"/>
    <property type="match status" value="1"/>
</dbReference>
<dbReference type="PROSITE" id="PS51257">
    <property type="entry name" value="PROKAR_LIPOPROTEIN"/>
    <property type="match status" value="1"/>
</dbReference>
<accession>L8JML7</accession>
<dbReference type="EMBL" id="AMZN01000101">
    <property type="protein sequence ID" value="ELR68642.1"/>
    <property type="molecule type" value="Genomic_DNA"/>
</dbReference>
<dbReference type="Proteomes" id="UP000011135">
    <property type="component" value="Unassembled WGS sequence"/>
</dbReference>
<evidence type="ECO:0000313" key="2">
    <source>
        <dbReference type="Proteomes" id="UP000011135"/>
    </source>
</evidence>
<comment type="caution">
    <text evidence="1">The sequence shown here is derived from an EMBL/GenBank/DDBJ whole genome shotgun (WGS) entry which is preliminary data.</text>
</comment>
<keyword evidence="2" id="KW-1185">Reference proteome</keyword>
<name>L8JML7_9BACT</name>
<evidence type="ECO:0008006" key="3">
    <source>
        <dbReference type="Google" id="ProtNLM"/>
    </source>
</evidence>
<dbReference type="AlphaFoldDB" id="L8JML7"/>
<dbReference type="OrthoDB" id="785995at2"/>
<dbReference type="eggNOG" id="COG5549">
    <property type="taxonomic scope" value="Bacteria"/>
</dbReference>
<dbReference type="GO" id="GO:0008237">
    <property type="term" value="F:metallopeptidase activity"/>
    <property type="evidence" value="ECO:0007669"/>
    <property type="project" value="InterPro"/>
</dbReference>
<protein>
    <recommendedName>
        <fullName evidence="3">Dual-action HEIGH metallo-peptidase</fullName>
    </recommendedName>
</protein>
<dbReference type="RefSeq" id="WP_009583079.1">
    <property type="nucleotide sequence ID" value="NZ_AMZN01000101.1"/>
</dbReference>
<gene>
    <name evidence="1" type="ORF">C900_00186</name>
</gene>
<dbReference type="Gene3D" id="3.40.390.10">
    <property type="entry name" value="Collagenase (Catalytic Domain)"/>
    <property type="match status" value="1"/>
</dbReference>
<reference evidence="1 2" key="1">
    <citation type="submission" date="2012-12" db="EMBL/GenBank/DDBJ databases">
        <title>Genome assembly of Fulvivirga imtechensis AK7.</title>
        <authorList>
            <person name="Nupur N."/>
            <person name="Khatri I."/>
            <person name="Kumar R."/>
            <person name="Subramanian S."/>
            <person name="Pinnaka A."/>
        </authorList>
    </citation>
    <scope>NUCLEOTIDE SEQUENCE [LARGE SCALE GENOMIC DNA]</scope>
    <source>
        <strain evidence="1 2">AK7</strain>
    </source>
</reference>
<dbReference type="InterPro" id="IPR024079">
    <property type="entry name" value="MetalloPept_cat_dom_sf"/>
</dbReference>